<dbReference type="KEGG" id="cars:E1B03_11755"/>
<dbReference type="AlphaFoldDB" id="A0A4P6WJJ2"/>
<sequence length="75" mass="8864">MIANGVNDGAKTAPFWREARQNRAIISDKFCIRSQFQNYIWRLNKTAFFPLFSHLVRKHIHFICTCSEYRPDVTS</sequence>
<dbReference type="EMBL" id="CP037864">
    <property type="protein sequence ID" value="QBM23064.1"/>
    <property type="molecule type" value="Genomic_DNA"/>
</dbReference>
<reference evidence="1 2" key="1">
    <citation type="submission" date="2019-03" db="EMBL/GenBank/DDBJ databases">
        <title>Complete genome sequence of an arsenate-respiring bacteria, Citrobacter sp. LY-1.</title>
        <authorList>
            <person name="Wang H."/>
            <person name="Liu Y."/>
            <person name="Li Q."/>
            <person name="Huang J."/>
        </authorList>
    </citation>
    <scope>NUCLEOTIDE SEQUENCE [LARGE SCALE GENOMIC DNA]</scope>
    <source>
        <strain evidence="1 2">LY-1</strain>
    </source>
</reference>
<evidence type="ECO:0000313" key="1">
    <source>
        <dbReference type="EMBL" id="QBM23064.1"/>
    </source>
</evidence>
<dbReference type="Proteomes" id="UP000293850">
    <property type="component" value="Chromosome"/>
</dbReference>
<protein>
    <submittedName>
        <fullName evidence="1">Uncharacterized protein</fullName>
    </submittedName>
</protein>
<keyword evidence="2" id="KW-1185">Reference proteome</keyword>
<organism evidence="1 2">
    <name type="scientific">Citrobacter arsenatis</name>
    <dbReference type="NCBI Taxonomy" id="2546350"/>
    <lineage>
        <taxon>Bacteria</taxon>
        <taxon>Pseudomonadati</taxon>
        <taxon>Pseudomonadota</taxon>
        <taxon>Gammaproteobacteria</taxon>
        <taxon>Enterobacterales</taxon>
        <taxon>Enterobacteriaceae</taxon>
        <taxon>Citrobacter</taxon>
    </lineage>
</organism>
<name>A0A4P6WJJ2_9ENTR</name>
<gene>
    <name evidence="1" type="ORF">E1B03_11755</name>
</gene>
<accession>A0A4P6WJJ2</accession>
<evidence type="ECO:0000313" key="2">
    <source>
        <dbReference type="Proteomes" id="UP000293850"/>
    </source>
</evidence>
<proteinExistence type="predicted"/>